<dbReference type="PIRSF" id="PIRSF005962">
    <property type="entry name" value="Pept_M20D_amidohydro"/>
    <property type="match status" value="1"/>
</dbReference>
<proteinExistence type="predicted"/>
<dbReference type="GO" id="GO:0046872">
    <property type="term" value="F:metal ion binding"/>
    <property type="evidence" value="ECO:0007669"/>
    <property type="project" value="UniProtKB-KW"/>
</dbReference>
<comment type="cofactor">
    <cofactor evidence="2">
        <name>Mn(2+)</name>
        <dbReference type="ChEBI" id="CHEBI:29035"/>
    </cofactor>
    <text evidence="2">The Mn(2+) ion enhances activity.</text>
</comment>
<dbReference type="FunFam" id="3.30.70.360:FF:000001">
    <property type="entry name" value="N-acetyldiaminopimelate deacetylase"/>
    <property type="match status" value="1"/>
</dbReference>
<dbReference type="PANTHER" id="PTHR11014:SF63">
    <property type="entry name" value="METALLOPEPTIDASE, PUTATIVE (AFU_ORTHOLOGUE AFUA_6G09600)-RELATED"/>
    <property type="match status" value="1"/>
</dbReference>
<dbReference type="InterPro" id="IPR036264">
    <property type="entry name" value="Bact_exopeptidase_dim_dom"/>
</dbReference>
<dbReference type="RefSeq" id="WP_118933134.1">
    <property type="nucleotide sequence ID" value="NZ_CP061008.1"/>
</dbReference>
<feature type="binding site" evidence="2">
    <location>
        <position position="369"/>
    </location>
    <ligand>
        <name>Mn(2+)</name>
        <dbReference type="ChEBI" id="CHEBI:29035"/>
        <label>2</label>
    </ligand>
</feature>
<dbReference type="GO" id="GO:0019877">
    <property type="term" value="P:diaminopimelate biosynthetic process"/>
    <property type="evidence" value="ECO:0007669"/>
    <property type="project" value="UniProtKB-ARBA"/>
</dbReference>
<dbReference type="SUPFAM" id="SSF55031">
    <property type="entry name" value="Bacterial exopeptidase dimerisation domain"/>
    <property type="match status" value="1"/>
</dbReference>
<feature type="binding site" evidence="2">
    <location>
        <position position="137"/>
    </location>
    <ligand>
        <name>Mn(2+)</name>
        <dbReference type="ChEBI" id="CHEBI:29035"/>
        <label>2</label>
    </ligand>
</feature>
<evidence type="ECO:0000313" key="5">
    <source>
        <dbReference type="Proteomes" id="UP000285324"/>
    </source>
</evidence>
<feature type="binding site" evidence="2">
    <location>
        <position position="102"/>
    </location>
    <ligand>
        <name>Mn(2+)</name>
        <dbReference type="ChEBI" id="CHEBI:29035"/>
        <label>2</label>
    </ligand>
</feature>
<comment type="caution">
    <text evidence="4">The sequence shown here is derived from an EMBL/GenBank/DDBJ whole genome shotgun (WGS) entry which is preliminary data.</text>
</comment>
<dbReference type="Proteomes" id="UP000285324">
    <property type="component" value="Unassembled WGS sequence"/>
</dbReference>
<evidence type="ECO:0000313" key="4">
    <source>
        <dbReference type="EMBL" id="RPJ90503.1"/>
    </source>
</evidence>
<accession>A0A424WAZ2</accession>
<dbReference type="PANTHER" id="PTHR11014">
    <property type="entry name" value="PEPTIDASE M20 FAMILY MEMBER"/>
    <property type="match status" value="1"/>
</dbReference>
<evidence type="ECO:0000256" key="2">
    <source>
        <dbReference type="PIRSR" id="PIRSR005962-1"/>
    </source>
</evidence>
<dbReference type="CDD" id="cd05666">
    <property type="entry name" value="M20_Acy1-like"/>
    <property type="match status" value="1"/>
</dbReference>
<dbReference type="Pfam" id="PF01546">
    <property type="entry name" value="Peptidase_M20"/>
    <property type="match status" value="1"/>
</dbReference>
<organism evidence="4 5">
    <name type="scientific">Alcaligenes xylosoxydans xylosoxydans</name>
    <name type="common">Achromobacter xylosoxidans</name>
    <dbReference type="NCBI Taxonomy" id="85698"/>
    <lineage>
        <taxon>Bacteria</taxon>
        <taxon>Pseudomonadati</taxon>
        <taxon>Pseudomonadota</taxon>
        <taxon>Betaproteobacteria</taxon>
        <taxon>Burkholderiales</taxon>
        <taxon>Alcaligenaceae</taxon>
        <taxon>Achromobacter</taxon>
    </lineage>
</organism>
<evidence type="ECO:0000256" key="1">
    <source>
        <dbReference type="ARBA" id="ARBA00022801"/>
    </source>
</evidence>
<dbReference type="OrthoDB" id="8875216at2"/>
<gene>
    <name evidence="4" type="ORF">DY367_16875</name>
</gene>
<dbReference type="Gene3D" id="3.40.630.10">
    <property type="entry name" value="Zn peptidases"/>
    <property type="match status" value="1"/>
</dbReference>
<dbReference type="EMBL" id="QVXO01000025">
    <property type="protein sequence ID" value="RPJ90503.1"/>
    <property type="molecule type" value="Genomic_DNA"/>
</dbReference>
<dbReference type="InterPro" id="IPR011650">
    <property type="entry name" value="Peptidase_M20_dimer"/>
</dbReference>
<feature type="binding site" evidence="2">
    <location>
        <position position="104"/>
    </location>
    <ligand>
        <name>Mn(2+)</name>
        <dbReference type="ChEBI" id="CHEBI:29035"/>
        <label>2</label>
    </ligand>
</feature>
<dbReference type="GO" id="GO:0050118">
    <property type="term" value="F:N-acetyldiaminopimelate deacetylase activity"/>
    <property type="evidence" value="ECO:0007669"/>
    <property type="project" value="UniProtKB-ARBA"/>
</dbReference>
<dbReference type="Gene3D" id="3.30.70.360">
    <property type="match status" value="1"/>
</dbReference>
<name>A0A424WAZ2_ALCXX</name>
<dbReference type="SUPFAM" id="SSF53187">
    <property type="entry name" value="Zn-dependent exopeptidases"/>
    <property type="match status" value="1"/>
</dbReference>
<dbReference type="NCBIfam" id="TIGR01891">
    <property type="entry name" value="amidohydrolases"/>
    <property type="match status" value="1"/>
</dbReference>
<keyword evidence="2" id="KW-0479">Metal-binding</keyword>
<dbReference type="Pfam" id="PF07687">
    <property type="entry name" value="M20_dimer"/>
    <property type="match status" value="1"/>
</dbReference>
<dbReference type="AlphaFoldDB" id="A0A424WAZ2"/>
<keyword evidence="1 4" id="KW-0378">Hydrolase</keyword>
<protein>
    <submittedName>
        <fullName evidence="4">Amidohydrolase</fullName>
    </submittedName>
</protein>
<reference evidence="4 5" key="1">
    <citation type="submission" date="2018-08" db="EMBL/GenBank/DDBJ databases">
        <title>Achromobacter xylosoxidans Genome sequencing and assembly.</title>
        <authorList>
            <person name="Wang R."/>
            <person name="Rensing C."/>
            <person name="Li Y."/>
        </authorList>
    </citation>
    <scope>NUCLEOTIDE SEQUENCE [LARGE SCALE GENOMIC DNA]</scope>
    <source>
        <strain evidence="4 5">GD003A</strain>
    </source>
</reference>
<dbReference type="InterPro" id="IPR002933">
    <property type="entry name" value="Peptidase_M20"/>
</dbReference>
<evidence type="ECO:0000259" key="3">
    <source>
        <dbReference type="Pfam" id="PF07687"/>
    </source>
</evidence>
<sequence length="397" mass="42316">MHPVLQAMTAQADEFVSIRRDIHRHPELGFQEFRTSDLVAQCLTQWGYEVERGLGGTGVVGQLRRGSGGKRLGLRADMDALPIQEATGLEHASCNEGVMHACGHDGHTAMLLAAAHHLAKHGGFDGTLNLIFQPAEEGLGGAKRMMEDGLFRKYPCDAIFAMHNMPGHPQGRLLLRDGAAMASSDNVTIVLEGVGGHGAMPHCAADPVVAGAAIVLGLQSIVARNIDPLHMAVITVGAFNAGKANNVIPQTATLKLSVRALDRGVRDTLQARITELVHSQAASYQVRATIDYGRGYPVLVNTREETDFARQVAVELVGAGQVDLQTRALTGSEDFAFMLEEVPGSYLLVGNGDGSAEGFNSGHGACMVHNPGYDFNDHSLPVGAAYWVLLTQRYLAG</sequence>
<dbReference type="InterPro" id="IPR017439">
    <property type="entry name" value="Amidohydrolase"/>
</dbReference>
<feature type="domain" description="Peptidase M20 dimerisation" evidence="3">
    <location>
        <begin position="186"/>
        <end position="283"/>
    </location>
</feature>
<feature type="binding site" evidence="2">
    <location>
        <position position="163"/>
    </location>
    <ligand>
        <name>Mn(2+)</name>
        <dbReference type="ChEBI" id="CHEBI:29035"/>
        <label>2</label>
    </ligand>
</feature>
<keyword evidence="2" id="KW-0464">Manganese</keyword>